<feature type="site" description="Transition state stabilizer" evidence="20">
    <location>
        <position position="65"/>
    </location>
</feature>
<dbReference type="Gene3D" id="1.10.420.10">
    <property type="entry name" value="Peroxidase, domain 2"/>
    <property type="match status" value="1"/>
</dbReference>
<comment type="similarity">
    <text evidence="22">Belongs to the peroxidase family. Classical plant (class III) peroxidase subfamily.</text>
</comment>
<dbReference type="GO" id="GO:0140825">
    <property type="term" value="F:lactoperoxidase activity"/>
    <property type="evidence" value="ECO:0007669"/>
    <property type="project" value="UniProtKB-EC"/>
</dbReference>
<dbReference type="Pfam" id="PF00141">
    <property type="entry name" value="peroxidase"/>
    <property type="match status" value="1"/>
</dbReference>
<keyword evidence="11 22" id="KW-0560">Oxidoreductase</keyword>
<dbReference type="InterPro" id="IPR000823">
    <property type="entry name" value="Peroxidase_pln"/>
</dbReference>
<comment type="function">
    <text evidence="2">Removal of H(2)O(2), oxidation of toxic reductants, biosynthesis and degradation of lignin, suberization, auxin catabolism, response to environmental stresses such as wounding, pathogen attack and oxidative stress. These functions might be dependent on each isozyme/isoform in each plant tissue.</text>
</comment>
<evidence type="ECO:0000256" key="19">
    <source>
        <dbReference type="PIRSR" id="PIRSR600823-3"/>
    </source>
</evidence>
<dbReference type="Gene3D" id="1.10.520.10">
    <property type="match status" value="1"/>
</dbReference>
<feature type="binding site" evidence="19">
    <location>
        <position position="90"/>
    </location>
    <ligand>
        <name>Ca(2+)</name>
        <dbReference type="ChEBI" id="CHEBI:29108"/>
        <label>1</label>
    </ligand>
</feature>
<feature type="binding site" evidence="19">
    <location>
        <position position="234"/>
    </location>
    <ligand>
        <name>Ca(2+)</name>
        <dbReference type="ChEBI" id="CHEBI:29108"/>
        <label>2</label>
    </ligand>
</feature>
<keyword evidence="7 22" id="KW-0349">Heme</keyword>
<comment type="cofactor">
    <cofactor evidence="19 22">
        <name>Ca(2+)</name>
        <dbReference type="ChEBI" id="CHEBI:29108"/>
    </cofactor>
    <text evidence="19 22">Binds 2 calcium ions per subunit.</text>
</comment>
<dbReference type="GO" id="GO:0006979">
    <property type="term" value="P:response to oxidative stress"/>
    <property type="evidence" value="ECO:0007669"/>
    <property type="project" value="UniProtKB-UniRule"/>
</dbReference>
<feature type="chain" id="PRO_5023971832" description="Peroxidase" evidence="22">
    <location>
        <begin position="24"/>
        <end position="313"/>
    </location>
</feature>
<keyword evidence="10 19" id="KW-0106">Calcium</keyword>
<evidence type="ECO:0000256" key="8">
    <source>
        <dbReference type="ARBA" id="ARBA00022723"/>
    </source>
</evidence>
<keyword evidence="12 19" id="KW-0408">Iron</keyword>
<feature type="disulfide bond" evidence="21">
    <location>
        <begin position="122"/>
        <end position="307"/>
    </location>
</feature>
<evidence type="ECO:0000256" key="12">
    <source>
        <dbReference type="ARBA" id="ARBA00023004"/>
    </source>
</evidence>
<feature type="binding site" evidence="19">
    <location>
        <position position="231"/>
    </location>
    <ligand>
        <name>Ca(2+)</name>
        <dbReference type="ChEBI" id="CHEBI:29108"/>
        <label>2</label>
    </ligand>
</feature>
<evidence type="ECO:0000256" key="6">
    <source>
        <dbReference type="ARBA" id="ARBA00022559"/>
    </source>
</evidence>
<accession>A0A5J9VCR0</accession>
<feature type="active site" description="Proton acceptor" evidence="17">
    <location>
        <position position="69"/>
    </location>
</feature>
<proteinExistence type="inferred from homology"/>
<dbReference type="InterPro" id="IPR019794">
    <property type="entry name" value="Peroxidases_AS"/>
</dbReference>
<dbReference type="PROSITE" id="PS50873">
    <property type="entry name" value="PEROXIDASE_4"/>
    <property type="match status" value="1"/>
</dbReference>
<keyword evidence="13 21" id="KW-1015">Disulfide bond</keyword>
<protein>
    <recommendedName>
        <fullName evidence="22">Peroxidase</fullName>
        <ecNumber evidence="22">1.11.1.7</ecNumber>
    </recommendedName>
</protein>
<dbReference type="Gramene" id="TVU33224">
    <property type="protein sequence ID" value="TVU33224"/>
    <property type="gene ID" value="EJB05_25014"/>
</dbReference>
<name>A0A5J9VCR0_9POAL</name>
<dbReference type="GO" id="GO:0020037">
    <property type="term" value="F:heme binding"/>
    <property type="evidence" value="ECO:0007669"/>
    <property type="project" value="UniProtKB-UniRule"/>
</dbReference>
<dbReference type="PANTHER" id="PTHR31388:SF264">
    <property type="entry name" value="PEROXIDASE 59"/>
    <property type="match status" value="1"/>
</dbReference>
<evidence type="ECO:0000256" key="3">
    <source>
        <dbReference type="ARBA" id="ARBA00004613"/>
    </source>
</evidence>
<evidence type="ECO:0000256" key="1">
    <source>
        <dbReference type="ARBA" id="ARBA00000189"/>
    </source>
</evidence>
<comment type="similarity">
    <text evidence="4">Belongs to the peroxidase family. Ascorbate peroxidase subfamily.</text>
</comment>
<dbReference type="PROSITE" id="PS00435">
    <property type="entry name" value="PEROXIDASE_1"/>
    <property type="match status" value="1"/>
</dbReference>
<feature type="binding site" description="axial binding residue" evidence="19">
    <location>
        <position position="196"/>
    </location>
    <ligand>
        <name>heme b</name>
        <dbReference type="ChEBI" id="CHEBI:60344"/>
    </ligand>
    <ligandPart>
        <name>Fe</name>
        <dbReference type="ChEBI" id="CHEBI:18248"/>
    </ligandPart>
</feature>
<evidence type="ECO:0000259" key="23">
    <source>
        <dbReference type="PROSITE" id="PS50873"/>
    </source>
</evidence>
<dbReference type="GO" id="GO:0005576">
    <property type="term" value="C:extracellular region"/>
    <property type="evidence" value="ECO:0007669"/>
    <property type="project" value="UniProtKB-SubCell"/>
</dbReference>
<feature type="binding site" evidence="19">
    <location>
        <position position="77"/>
    </location>
    <ligand>
        <name>Ca(2+)</name>
        <dbReference type="ChEBI" id="CHEBI:29108"/>
        <label>1</label>
    </ligand>
</feature>
<reference evidence="24 25" key="1">
    <citation type="journal article" date="2019" name="Sci. Rep.">
        <title>A high-quality genome of Eragrostis curvula grass provides insights into Poaceae evolution and supports new strategies to enhance forage quality.</title>
        <authorList>
            <person name="Carballo J."/>
            <person name="Santos B.A.C.M."/>
            <person name="Zappacosta D."/>
            <person name="Garbus I."/>
            <person name="Selva J.P."/>
            <person name="Gallo C.A."/>
            <person name="Diaz A."/>
            <person name="Albertini E."/>
            <person name="Caccamo M."/>
            <person name="Echenique V."/>
        </authorList>
    </citation>
    <scope>NUCLEOTIDE SEQUENCE [LARGE SCALE GENOMIC DNA]</scope>
    <source>
        <strain evidence="25">cv. Victoria</strain>
        <tissue evidence="24">Leaf</tissue>
    </source>
</reference>
<keyword evidence="25" id="KW-1185">Reference proteome</keyword>
<sequence length="313" mass="33950">MASSVSGHCFLVALFLLSVTANGEFKENFYDTSCPKLQETIKSVITSALSPDKGGEKRMGASLLRLFFHDCFVQGCDASVLLDETAQNSERTADPNVSLRGFNVIDTIKTKLEEICPRVVSCADILALATREAVFQLSNGITSWTLLLGRRDSTTANRSQAQTDLPRPSFDISTLIQSFKNKSFTPNELVALSGAHTIGLAPCSAGANLEVIAERKECTTLILGSGLARLDVDTPEAFDSKYYDGLLANKGLLKSDQELLNDPNLRKLVNDYSSKPDLFSAHFARAMEKLSKLGVLTGTNGQIRANCNKVNSN</sequence>
<evidence type="ECO:0000256" key="21">
    <source>
        <dbReference type="PIRSR" id="PIRSR600823-5"/>
    </source>
</evidence>
<evidence type="ECO:0000313" key="24">
    <source>
        <dbReference type="EMBL" id="TVU33224.1"/>
    </source>
</evidence>
<dbReference type="OrthoDB" id="2113341at2759"/>
<dbReference type="EMBL" id="RWGY01000011">
    <property type="protein sequence ID" value="TVU33224.1"/>
    <property type="molecule type" value="Genomic_DNA"/>
</dbReference>
<dbReference type="CDD" id="cd00693">
    <property type="entry name" value="secretory_peroxidase"/>
    <property type="match status" value="1"/>
</dbReference>
<feature type="domain" description="Plant heme peroxidase family profile" evidence="23">
    <location>
        <begin position="24"/>
        <end position="311"/>
    </location>
</feature>
<dbReference type="EC" id="1.11.1.7" evidence="22"/>
<evidence type="ECO:0000256" key="14">
    <source>
        <dbReference type="ARBA" id="ARBA00023180"/>
    </source>
</evidence>
<dbReference type="PROSITE" id="PS00436">
    <property type="entry name" value="PEROXIDASE_2"/>
    <property type="match status" value="1"/>
</dbReference>
<comment type="subcellular location">
    <subcellularLocation>
        <location evidence="3 22">Secreted</location>
    </subcellularLocation>
</comment>
<comment type="cofactor">
    <cofactor evidence="19 22">
        <name>heme b</name>
        <dbReference type="ChEBI" id="CHEBI:60344"/>
    </cofactor>
    <text evidence="19 22">Binds 1 heme b (iron(II)-protoporphyrin IX) group per subunit.</text>
</comment>
<dbReference type="PRINTS" id="PR00458">
    <property type="entry name" value="PEROXIDASE"/>
</dbReference>
<dbReference type="InterPro" id="IPR002016">
    <property type="entry name" value="Haem_peroxidase"/>
</dbReference>
<dbReference type="FunFam" id="1.10.420.10:FF:000001">
    <property type="entry name" value="Peroxidase"/>
    <property type="match status" value="1"/>
</dbReference>
<evidence type="ECO:0000256" key="15">
    <source>
        <dbReference type="ARBA" id="ARBA00023283"/>
    </source>
</evidence>
<dbReference type="PRINTS" id="PR00461">
    <property type="entry name" value="PLPEROXIDASE"/>
</dbReference>
<evidence type="ECO:0000256" key="18">
    <source>
        <dbReference type="PIRSR" id="PIRSR600823-2"/>
    </source>
</evidence>
<keyword evidence="9 22" id="KW-0732">Signal</keyword>
<evidence type="ECO:0000256" key="22">
    <source>
        <dbReference type="RuleBase" id="RU362060"/>
    </source>
</evidence>
<dbReference type="InterPro" id="IPR019793">
    <property type="entry name" value="Peroxidases_heam-ligand_BS"/>
</dbReference>
<gene>
    <name evidence="24" type="ORF">EJB05_25014</name>
</gene>
<organism evidence="24 25">
    <name type="scientific">Eragrostis curvula</name>
    <name type="common">weeping love grass</name>
    <dbReference type="NCBI Taxonomy" id="38414"/>
    <lineage>
        <taxon>Eukaryota</taxon>
        <taxon>Viridiplantae</taxon>
        <taxon>Streptophyta</taxon>
        <taxon>Embryophyta</taxon>
        <taxon>Tracheophyta</taxon>
        <taxon>Spermatophyta</taxon>
        <taxon>Magnoliopsida</taxon>
        <taxon>Liliopsida</taxon>
        <taxon>Poales</taxon>
        <taxon>Poaceae</taxon>
        <taxon>PACMAD clade</taxon>
        <taxon>Chloridoideae</taxon>
        <taxon>Eragrostideae</taxon>
        <taxon>Eragrostidinae</taxon>
        <taxon>Eragrostis</taxon>
    </lineage>
</organism>
<feature type="binding site" evidence="19">
    <location>
        <position position="75"/>
    </location>
    <ligand>
        <name>Ca(2+)</name>
        <dbReference type="ChEBI" id="CHEBI:29108"/>
        <label>1</label>
    </ligand>
</feature>
<evidence type="ECO:0000256" key="7">
    <source>
        <dbReference type="ARBA" id="ARBA00022617"/>
    </source>
</evidence>
<evidence type="ECO:0000256" key="11">
    <source>
        <dbReference type="ARBA" id="ARBA00023002"/>
    </source>
</evidence>
<keyword evidence="6 22" id="KW-0575">Peroxidase</keyword>
<dbReference type="InterPro" id="IPR033905">
    <property type="entry name" value="Secretory_peroxidase"/>
</dbReference>
<evidence type="ECO:0000256" key="4">
    <source>
        <dbReference type="ARBA" id="ARBA00006873"/>
    </source>
</evidence>
<keyword evidence="14" id="KW-0325">Glycoprotein</keyword>
<keyword evidence="5 22" id="KW-0964">Secreted</keyword>
<feature type="binding site" evidence="19">
    <location>
        <position position="70"/>
    </location>
    <ligand>
        <name>Ca(2+)</name>
        <dbReference type="ChEBI" id="CHEBI:29108"/>
        <label>1</label>
    </ligand>
</feature>
<feature type="signal peptide" evidence="22">
    <location>
        <begin position="1"/>
        <end position="23"/>
    </location>
</feature>
<feature type="disulfide bond" evidence="21">
    <location>
        <begin position="203"/>
        <end position="218"/>
    </location>
</feature>
<feature type="disulfide bond" evidence="21">
    <location>
        <begin position="34"/>
        <end position="116"/>
    </location>
</feature>
<evidence type="ECO:0000256" key="20">
    <source>
        <dbReference type="PIRSR" id="PIRSR600823-4"/>
    </source>
</evidence>
<dbReference type="AlphaFoldDB" id="A0A5J9VCR0"/>
<feature type="binding site" evidence="19">
    <location>
        <position position="197"/>
    </location>
    <ligand>
        <name>Ca(2+)</name>
        <dbReference type="ChEBI" id="CHEBI:29108"/>
        <label>2</label>
    </ligand>
</feature>
<comment type="catalytic activity">
    <reaction evidence="1 22">
        <text>2 a phenolic donor + H2O2 = 2 a phenolic radical donor + 2 H2O</text>
        <dbReference type="Rhea" id="RHEA:56136"/>
        <dbReference type="ChEBI" id="CHEBI:15377"/>
        <dbReference type="ChEBI" id="CHEBI:16240"/>
        <dbReference type="ChEBI" id="CHEBI:139520"/>
        <dbReference type="ChEBI" id="CHEBI:139521"/>
        <dbReference type="EC" id="1.11.1.7"/>
    </reaction>
</comment>
<feature type="non-terminal residue" evidence="24">
    <location>
        <position position="1"/>
    </location>
</feature>
<evidence type="ECO:0000256" key="5">
    <source>
        <dbReference type="ARBA" id="ARBA00022525"/>
    </source>
</evidence>
<dbReference type="Proteomes" id="UP000324897">
    <property type="component" value="Chromosome 1"/>
</dbReference>
<dbReference type="PANTHER" id="PTHR31388">
    <property type="entry name" value="PEROXIDASE 72-RELATED"/>
    <property type="match status" value="1"/>
</dbReference>
<keyword evidence="15" id="KW-0873">Pyrrolidone carboxylic acid</keyword>
<evidence type="ECO:0000313" key="25">
    <source>
        <dbReference type="Proteomes" id="UP000324897"/>
    </source>
</evidence>
<evidence type="ECO:0000256" key="17">
    <source>
        <dbReference type="PIRSR" id="PIRSR600823-1"/>
    </source>
</evidence>
<feature type="binding site" evidence="19">
    <location>
        <position position="79"/>
    </location>
    <ligand>
        <name>Ca(2+)</name>
        <dbReference type="ChEBI" id="CHEBI:29108"/>
        <label>1</label>
    </ligand>
</feature>
<evidence type="ECO:0000256" key="2">
    <source>
        <dbReference type="ARBA" id="ARBA00002322"/>
    </source>
</evidence>
<keyword evidence="16 22" id="KW-0376">Hydrogen peroxide</keyword>
<dbReference type="FunFam" id="1.10.520.10:FF:000009">
    <property type="entry name" value="Peroxidase"/>
    <property type="match status" value="1"/>
</dbReference>
<feature type="binding site" evidence="18">
    <location>
        <position position="166"/>
    </location>
    <ligand>
        <name>substrate</name>
    </ligand>
</feature>
<dbReference type="GO" id="GO:0046872">
    <property type="term" value="F:metal ion binding"/>
    <property type="evidence" value="ECO:0007669"/>
    <property type="project" value="UniProtKB-UniRule"/>
</dbReference>
<feature type="binding site" evidence="19">
    <location>
        <position position="73"/>
    </location>
    <ligand>
        <name>Ca(2+)</name>
        <dbReference type="ChEBI" id="CHEBI:29108"/>
        <label>1</label>
    </ligand>
</feature>
<evidence type="ECO:0000256" key="10">
    <source>
        <dbReference type="ARBA" id="ARBA00022837"/>
    </source>
</evidence>
<comment type="caution">
    <text evidence="24">The sequence shown here is derived from an EMBL/GenBank/DDBJ whole genome shotgun (WGS) entry which is preliminary data.</text>
</comment>
<feature type="binding site" evidence="19">
    <location>
        <position position="239"/>
    </location>
    <ligand>
        <name>Ca(2+)</name>
        <dbReference type="ChEBI" id="CHEBI:29108"/>
        <label>2</label>
    </ligand>
</feature>
<keyword evidence="8 19" id="KW-0479">Metal-binding</keyword>
<evidence type="ECO:0000256" key="13">
    <source>
        <dbReference type="ARBA" id="ARBA00023157"/>
    </source>
</evidence>
<dbReference type="SUPFAM" id="SSF48113">
    <property type="entry name" value="Heme-dependent peroxidases"/>
    <property type="match status" value="1"/>
</dbReference>
<dbReference type="InterPro" id="IPR010255">
    <property type="entry name" value="Haem_peroxidase_sf"/>
</dbReference>
<evidence type="ECO:0000256" key="16">
    <source>
        <dbReference type="ARBA" id="ARBA00023324"/>
    </source>
</evidence>
<feature type="disulfide bond" evidence="21">
    <location>
        <begin position="71"/>
        <end position="76"/>
    </location>
</feature>
<dbReference type="GO" id="GO:0042744">
    <property type="term" value="P:hydrogen peroxide catabolic process"/>
    <property type="evidence" value="ECO:0007669"/>
    <property type="project" value="UniProtKB-KW"/>
</dbReference>
<evidence type="ECO:0000256" key="9">
    <source>
        <dbReference type="ARBA" id="ARBA00022729"/>
    </source>
</evidence>